<dbReference type="Gene3D" id="3.40.50.300">
    <property type="entry name" value="P-loop containing nucleotide triphosphate hydrolases"/>
    <property type="match status" value="1"/>
</dbReference>
<dbReference type="InterPro" id="IPR027417">
    <property type="entry name" value="P-loop_NTPase"/>
</dbReference>
<reference evidence="6 7" key="1">
    <citation type="submission" date="2014-11" db="EMBL/GenBank/DDBJ databases">
        <authorList>
            <person name="Urmite Genomes Urmite Genomes"/>
        </authorList>
    </citation>
    <scope>NUCLEOTIDE SEQUENCE [LARGE SCALE GENOMIC DNA]</scope>
    <source>
        <strain evidence="6 7">Oc5</strain>
    </source>
</reference>
<dbReference type="STRING" id="545501.BN997_00703"/>
<organism evidence="6 7">
    <name type="scientific">Oceanobacillus oncorhynchi</name>
    <dbReference type="NCBI Taxonomy" id="545501"/>
    <lineage>
        <taxon>Bacteria</taxon>
        <taxon>Bacillati</taxon>
        <taxon>Bacillota</taxon>
        <taxon>Bacilli</taxon>
        <taxon>Bacillales</taxon>
        <taxon>Bacillaceae</taxon>
        <taxon>Oceanobacillus</taxon>
    </lineage>
</organism>
<name>A0A0A1MP99_9BACI</name>
<dbReference type="InterPro" id="IPR003593">
    <property type="entry name" value="AAA+_ATPase"/>
</dbReference>
<accession>A0A0A1MP99</accession>
<evidence type="ECO:0000259" key="5">
    <source>
        <dbReference type="PROSITE" id="PS50893"/>
    </source>
</evidence>
<sequence>MVELELRNVSYQYEKDTFSVQELNWKLHRGEIHCWLGRSGSGKTTLLQLAAGLKQPTGGKVLHQDVPVEEPLSDIGFVFQDATLLQWKKVIDNILLPIQLKRKITEEDIAYAKALLEMLQIQHLFDRYPSTLSGGQKSRVAIARALVTRPTLLFCDEPFAALDLLTKEELQNELLYLNQSKNIAMLFVTHDVSEAAFLADQIGVMEKGAFIYRQQAPDWSNVNSHRRDTPLFRDYCMGIRQSLEETAHA</sequence>
<dbReference type="OrthoDB" id="9802264at2"/>
<dbReference type="EMBL" id="CDGG01000001">
    <property type="protein sequence ID" value="CEI80891.1"/>
    <property type="molecule type" value="Genomic_DNA"/>
</dbReference>
<dbReference type="PANTHER" id="PTHR42788">
    <property type="entry name" value="TAURINE IMPORT ATP-BINDING PROTEIN-RELATED"/>
    <property type="match status" value="1"/>
</dbReference>
<dbReference type="RefSeq" id="WP_052484887.1">
    <property type="nucleotide sequence ID" value="NZ_CDGG01000001.1"/>
</dbReference>
<dbReference type="GO" id="GO:0016887">
    <property type="term" value="F:ATP hydrolysis activity"/>
    <property type="evidence" value="ECO:0007669"/>
    <property type="project" value="InterPro"/>
</dbReference>
<dbReference type="PROSITE" id="PS00211">
    <property type="entry name" value="ABC_TRANSPORTER_1"/>
    <property type="match status" value="1"/>
</dbReference>
<dbReference type="PANTHER" id="PTHR42788:SF13">
    <property type="entry name" value="ALIPHATIC SULFONATES IMPORT ATP-BINDING PROTEIN SSUB"/>
    <property type="match status" value="1"/>
</dbReference>
<evidence type="ECO:0000256" key="3">
    <source>
        <dbReference type="ARBA" id="ARBA00022840"/>
    </source>
</evidence>
<dbReference type="InterPro" id="IPR003439">
    <property type="entry name" value="ABC_transporter-like_ATP-bd"/>
</dbReference>
<dbReference type="GO" id="GO:0005524">
    <property type="term" value="F:ATP binding"/>
    <property type="evidence" value="ECO:0007669"/>
    <property type="project" value="UniProtKB-KW"/>
</dbReference>
<dbReference type="Pfam" id="PF00005">
    <property type="entry name" value="ABC_tran"/>
    <property type="match status" value="1"/>
</dbReference>
<keyword evidence="4" id="KW-1278">Translocase</keyword>
<dbReference type="InterPro" id="IPR017871">
    <property type="entry name" value="ABC_transporter-like_CS"/>
</dbReference>
<evidence type="ECO:0000313" key="6">
    <source>
        <dbReference type="EMBL" id="CEI80891.1"/>
    </source>
</evidence>
<evidence type="ECO:0000256" key="4">
    <source>
        <dbReference type="ARBA" id="ARBA00022967"/>
    </source>
</evidence>
<dbReference type="InterPro" id="IPR050166">
    <property type="entry name" value="ABC_transporter_ATP-bind"/>
</dbReference>
<dbReference type="PROSITE" id="PS50893">
    <property type="entry name" value="ABC_TRANSPORTER_2"/>
    <property type="match status" value="1"/>
</dbReference>
<keyword evidence="2" id="KW-0547">Nucleotide-binding</keyword>
<evidence type="ECO:0000256" key="2">
    <source>
        <dbReference type="ARBA" id="ARBA00022741"/>
    </source>
</evidence>
<evidence type="ECO:0000256" key="1">
    <source>
        <dbReference type="ARBA" id="ARBA00022448"/>
    </source>
</evidence>
<dbReference type="SUPFAM" id="SSF52540">
    <property type="entry name" value="P-loop containing nucleoside triphosphate hydrolases"/>
    <property type="match status" value="1"/>
</dbReference>
<keyword evidence="1" id="KW-0813">Transport</keyword>
<dbReference type="AlphaFoldDB" id="A0A0A1MP99"/>
<dbReference type="Proteomes" id="UP000040453">
    <property type="component" value="Unassembled WGS sequence"/>
</dbReference>
<feature type="domain" description="ABC transporter" evidence="5">
    <location>
        <begin position="4"/>
        <end position="232"/>
    </location>
</feature>
<evidence type="ECO:0000313" key="7">
    <source>
        <dbReference type="Proteomes" id="UP000040453"/>
    </source>
</evidence>
<proteinExistence type="predicted"/>
<gene>
    <name evidence="6" type="primary">cmpD_1</name>
    <name evidence="6" type="ORF">BN997_00703</name>
</gene>
<keyword evidence="7" id="KW-1185">Reference proteome</keyword>
<protein>
    <submittedName>
        <fullName evidence="6">Bicarbonate transport ATP-binding protein CmpD</fullName>
    </submittedName>
</protein>
<dbReference type="SMART" id="SM00382">
    <property type="entry name" value="AAA"/>
    <property type="match status" value="1"/>
</dbReference>
<keyword evidence="3 6" id="KW-0067">ATP-binding</keyword>